<evidence type="ECO:0000313" key="3">
    <source>
        <dbReference type="Proteomes" id="UP001628156"/>
    </source>
</evidence>
<keyword evidence="3" id="KW-1185">Reference proteome</keyword>
<dbReference type="PANTHER" id="PTHR12811:SF0">
    <property type="entry name" value="VACUOLAR PROTEIN SORTING-ASSOCIATED PROTEIN 16 HOMOLOG"/>
    <property type="match status" value="1"/>
</dbReference>
<comment type="caution">
    <text evidence="2">The sequence shown here is derived from an EMBL/GenBank/DDBJ whole genome shotgun (WGS) entry which is preliminary data.</text>
</comment>
<evidence type="ECO:0000313" key="2">
    <source>
        <dbReference type="EMBL" id="GAB1221209.1"/>
    </source>
</evidence>
<evidence type="ECO:0000256" key="1">
    <source>
        <dbReference type="SAM" id="Phobius"/>
    </source>
</evidence>
<keyword evidence="1" id="KW-0472">Membrane</keyword>
<organism evidence="2 3">
    <name type="scientific">Entamoeba nuttalli</name>
    <dbReference type="NCBI Taxonomy" id="412467"/>
    <lineage>
        <taxon>Eukaryota</taxon>
        <taxon>Amoebozoa</taxon>
        <taxon>Evosea</taxon>
        <taxon>Archamoebae</taxon>
        <taxon>Mastigamoebida</taxon>
        <taxon>Entamoebidae</taxon>
        <taxon>Entamoeba</taxon>
    </lineage>
</organism>
<feature type="transmembrane region" description="Helical" evidence="1">
    <location>
        <begin position="134"/>
        <end position="153"/>
    </location>
</feature>
<reference evidence="2 3" key="1">
    <citation type="journal article" date="2019" name="PLoS Negl. Trop. Dis.">
        <title>Whole genome sequencing of Entamoeba nuttalli reveals mammalian host-related molecular signatures and a novel octapeptide-repeat surface protein.</title>
        <authorList>
            <person name="Tanaka M."/>
            <person name="Makiuchi T."/>
            <person name="Komiyama T."/>
            <person name="Shiina T."/>
            <person name="Osaki K."/>
            <person name="Tachibana H."/>
        </authorList>
    </citation>
    <scope>NUCLEOTIDE SEQUENCE [LARGE SCALE GENOMIC DNA]</scope>
    <source>
        <strain evidence="2 3">P19-061405</strain>
    </source>
</reference>
<dbReference type="InterPro" id="IPR016534">
    <property type="entry name" value="VPS16"/>
</dbReference>
<name>A0ABQ0DEC2_9EUKA</name>
<keyword evidence="1" id="KW-1133">Transmembrane helix</keyword>
<dbReference type="Proteomes" id="UP001628156">
    <property type="component" value="Unassembled WGS sequence"/>
</dbReference>
<keyword evidence="1" id="KW-0812">Transmembrane</keyword>
<gene>
    <name evidence="2" type="ORF">ENUP19_0071G0031</name>
</gene>
<dbReference type="PANTHER" id="PTHR12811">
    <property type="entry name" value="VACUOLAR PROTEIN SORTING VPS16"/>
    <property type="match status" value="1"/>
</dbReference>
<accession>A0ABQ0DEC2</accession>
<proteinExistence type="predicted"/>
<dbReference type="EMBL" id="BAAFRS010000071">
    <property type="protein sequence ID" value="GAB1221209.1"/>
    <property type="molecule type" value="Genomic_DNA"/>
</dbReference>
<protein>
    <submittedName>
        <fullName evidence="2">Uncharacterized protein</fullName>
    </submittedName>
</protein>
<sequence length="957" mass="110712">MEPDLIESKTVLKAVIYTEEPIKVKMVNRENHIYVCSKAGGPILYYPDPNKISSGGKSKPSISIADGKGNRINDIEIVELESGDNIYKAGWLDDYRIVVITRNRYIHIYTTDGNLVVLDDTYSKTKFRQGNPKLLNAYIYGLGVVLLLGVEVVNPEKQERIKRSIVITGIFNLKTDRIEFTRKMFPETSEILLHYNRFANTLIGIFLNENGIAYMAENLFFYFKFPNLISLPLNFSAETKKNLEILSYGFSYDGSQLLALQKDIKTQNFEINIYKFETVKGITEIKDPNNKEKMISAPQNTYTLQLLYEYNFDQTAHLGSSNRLFWIDNDLFGVEIYPNVFQIHSINTETDEYLIDTIDHVYCIIQEVDGIRFHCLEEIENEKKYVNAIYCPYDPDLRKLNQDSPASYLWQSFIKPEDASFVNKFSEHVYESIEIVCKAALSLPPSDERQIQLMRCASYGLMLASPEDAKKGSPFMQTIVKLLRLLHTMNNNGCMMTYKEFYSLAAIERCRTKDPLHNHTKRCSEFYRHPVQCILVSLNLFSLCNVWSTECDMSIESLEEQWCYRKARRIACGIDSDIPRFKQHMSQLSQPSLLRVINVCLKKPQIEIICEIASISNICRDMIIRNLPTSLTQKQRHMYLTYLAKICIAYSDSYSFCSLLNKVMTNDDVIDFNGLPQLRSILETPCSSIIQTVDGNLNILKFCAQFDTVIQQSSFALFQRWSDQYLLFESLLNNQRINKDQLMKISTATSQFSTGVQFLQRTYLDESTWIWEIHGDKSYKEMAEKIIKSSENVSGVPSDSIYQQCMSFYRGFEMDQKEVERNVNTFKQSMEVDDKIILRAKIAVIEEIGNKDEQKKRLEQFLSIKKLEPFACELLALTAHRAEQLDIRNKFLKMIQNPRKRLGLVLQMQDEPYALELIKGEREKDAILALCSQFLLFGIKNENIRITISKILQENKA</sequence>